<evidence type="ECO:0000313" key="2">
    <source>
        <dbReference type="Proteomes" id="UP001500724"/>
    </source>
</evidence>
<gene>
    <name evidence="1" type="ORF">GCM10009535_12550</name>
</gene>
<sequence>MNTNSPTIPADVAAHVLHQFGRGGIPAGEWHEMLITLIARADMERAAKLTAAFPDYGGAVLLAKYADDGLAMLQDIAAGRCTRCKQDDGPITPSGLCEPCAAPMPLDGVA</sequence>
<accession>A0ABP3SGA7</accession>
<dbReference type="RefSeq" id="WP_343998361.1">
    <property type="nucleotide sequence ID" value="NZ_BAAAGU010000009.1"/>
</dbReference>
<keyword evidence="2" id="KW-1185">Reference proteome</keyword>
<dbReference type="EMBL" id="BAAAGU010000009">
    <property type="protein sequence ID" value="GAA0637615.1"/>
    <property type="molecule type" value="Genomic_DNA"/>
</dbReference>
<comment type="caution">
    <text evidence="1">The sequence shown here is derived from an EMBL/GenBank/DDBJ whole genome shotgun (WGS) entry which is preliminary data.</text>
</comment>
<organism evidence="1 2">
    <name type="scientific">Streptomyces thermocarboxydovorans</name>
    <dbReference type="NCBI Taxonomy" id="59298"/>
    <lineage>
        <taxon>Bacteria</taxon>
        <taxon>Bacillati</taxon>
        <taxon>Actinomycetota</taxon>
        <taxon>Actinomycetes</taxon>
        <taxon>Kitasatosporales</taxon>
        <taxon>Streptomycetaceae</taxon>
        <taxon>Streptomyces</taxon>
    </lineage>
</organism>
<dbReference type="Proteomes" id="UP001500724">
    <property type="component" value="Unassembled WGS sequence"/>
</dbReference>
<evidence type="ECO:0000313" key="1">
    <source>
        <dbReference type="EMBL" id="GAA0637615.1"/>
    </source>
</evidence>
<protein>
    <submittedName>
        <fullName evidence="1">Uncharacterized protein</fullName>
    </submittedName>
</protein>
<name>A0ABP3SGA7_9ACTN</name>
<proteinExistence type="predicted"/>
<reference evidence="2" key="1">
    <citation type="journal article" date="2019" name="Int. J. Syst. Evol. Microbiol.">
        <title>The Global Catalogue of Microorganisms (GCM) 10K type strain sequencing project: providing services to taxonomists for standard genome sequencing and annotation.</title>
        <authorList>
            <consortium name="The Broad Institute Genomics Platform"/>
            <consortium name="The Broad Institute Genome Sequencing Center for Infectious Disease"/>
            <person name="Wu L."/>
            <person name="Ma J."/>
        </authorList>
    </citation>
    <scope>NUCLEOTIDE SEQUENCE [LARGE SCALE GENOMIC DNA]</scope>
    <source>
        <strain evidence="2">JCM 10367</strain>
    </source>
</reference>